<dbReference type="EMBL" id="VSSQ01053873">
    <property type="protein sequence ID" value="MPN07863.1"/>
    <property type="molecule type" value="Genomic_DNA"/>
</dbReference>
<evidence type="ECO:0000256" key="1">
    <source>
        <dbReference type="SAM" id="Phobius"/>
    </source>
</evidence>
<accession>A0A645F5N5</accession>
<keyword evidence="1" id="KW-0472">Membrane</keyword>
<reference evidence="2" key="1">
    <citation type="submission" date="2019-08" db="EMBL/GenBank/DDBJ databases">
        <authorList>
            <person name="Kucharzyk K."/>
            <person name="Murdoch R.W."/>
            <person name="Higgins S."/>
            <person name="Loffler F."/>
        </authorList>
    </citation>
    <scope>NUCLEOTIDE SEQUENCE</scope>
</reference>
<name>A0A645F5N5_9ZZZZ</name>
<comment type="caution">
    <text evidence="2">The sequence shown here is derived from an EMBL/GenBank/DDBJ whole genome shotgun (WGS) entry which is preliminary data.</text>
</comment>
<organism evidence="2">
    <name type="scientific">bioreactor metagenome</name>
    <dbReference type="NCBI Taxonomy" id="1076179"/>
    <lineage>
        <taxon>unclassified sequences</taxon>
        <taxon>metagenomes</taxon>
        <taxon>ecological metagenomes</taxon>
    </lineage>
</organism>
<feature type="transmembrane region" description="Helical" evidence="1">
    <location>
        <begin position="91"/>
        <end position="118"/>
    </location>
</feature>
<gene>
    <name evidence="2" type="ORF">SDC9_155135</name>
</gene>
<sequence>MKTIIWSLFILILAVWTGMTLLTVHLVDWIAQSFGATLPNDLGAVLNTIPVPPLLELWIDAAWIQSIHAGLVAFIEALTQTVPYFASAIDWLSPLIWAIWALGAIALLILTIVGHWLVGSLLTPSRTNQRSEAS</sequence>
<dbReference type="AlphaFoldDB" id="A0A645F5N5"/>
<keyword evidence="1" id="KW-0812">Transmembrane</keyword>
<keyword evidence="1" id="KW-1133">Transmembrane helix</keyword>
<proteinExistence type="predicted"/>
<evidence type="ECO:0000313" key="2">
    <source>
        <dbReference type="EMBL" id="MPN07863.1"/>
    </source>
</evidence>
<protein>
    <submittedName>
        <fullName evidence="2">Uncharacterized protein</fullName>
    </submittedName>
</protein>